<dbReference type="Gene3D" id="2.70.70.10">
    <property type="entry name" value="Glucose Permease (Domain IIA)"/>
    <property type="match status" value="1"/>
</dbReference>
<dbReference type="InterPro" id="IPR011055">
    <property type="entry name" value="Dup_hybrid_motif"/>
</dbReference>
<gene>
    <name evidence="5" type="ORF">OG563_26390</name>
</gene>
<organism evidence="5 6">
    <name type="scientific">Nocardia vinacea</name>
    <dbReference type="NCBI Taxonomy" id="96468"/>
    <lineage>
        <taxon>Bacteria</taxon>
        <taxon>Bacillati</taxon>
        <taxon>Actinomycetota</taxon>
        <taxon>Actinomycetes</taxon>
        <taxon>Mycobacteriales</taxon>
        <taxon>Nocardiaceae</taxon>
        <taxon>Nocardia</taxon>
    </lineage>
</organism>
<evidence type="ECO:0000313" key="6">
    <source>
        <dbReference type="Proteomes" id="UP001432062"/>
    </source>
</evidence>
<dbReference type="Proteomes" id="UP001432062">
    <property type="component" value="Chromosome"/>
</dbReference>
<sequence>MTTHRVMPMREGTYTLASGFGPRWGEMHFGTDFAAADGTPILAAASGTVVYIGAAQGFGQWIVLDHPAEVGGGTTVYGHMWDAFATGLHIGDHVEAGQVIAFVGANGQSTGPHLHFEVHPTVWRAGSQIDPMGWLAEALPSPAVPDALPTAPPPPPRITHYGIDIASYQAGLDMSRVAAEGFAFVLAKATEGTDYVNPVYAEQRDGARAAGLLFGAYHYVREGDAAAQARHYASVEPDRTIPVMLDVELGSGGVDLTRAVTDELTALGYRVQLLYLPRWYWDGHLGCPDLSGLPLLMASRYIDGSGVASALYPGRESAGWEPYGGNRVAVLQFSDKGLVAGFSLDVDAFEGTRAELEALFSTQEDDLPYSPEDLKSLVYECLNTFVGPIGSDVKDVREELLGGRDKGDEPGLPSFYDQRAGKADAETYHGSVNDYIREIDAKVEGLAVAYAALEKRIEAVLTAASKGKSDG</sequence>
<dbReference type="SUPFAM" id="SSF51261">
    <property type="entry name" value="Duplicated hybrid motif"/>
    <property type="match status" value="1"/>
</dbReference>
<evidence type="ECO:0000313" key="5">
    <source>
        <dbReference type="EMBL" id="WUV42776.1"/>
    </source>
</evidence>
<dbReference type="PANTHER" id="PTHR21666:SF270">
    <property type="entry name" value="MUREIN HYDROLASE ACTIVATOR ENVC"/>
    <property type="match status" value="1"/>
</dbReference>
<evidence type="ECO:0000256" key="1">
    <source>
        <dbReference type="ARBA" id="ARBA00010646"/>
    </source>
</evidence>
<dbReference type="PANTHER" id="PTHR21666">
    <property type="entry name" value="PEPTIDASE-RELATED"/>
    <property type="match status" value="1"/>
</dbReference>
<evidence type="ECO:0000259" key="4">
    <source>
        <dbReference type="Pfam" id="PF01551"/>
    </source>
</evidence>
<dbReference type="CDD" id="cd12797">
    <property type="entry name" value="M23_peptidase"/>
    <property type="match status" value="1"/>
</dbReference>
<dbReference type="Pfam" id="PF01551">
    <property type="entry name" value="Peptidase_M23"/>
    <property type="match status" value="1"/>
</dbReference>
<reference evidence="5" key="1">
    <citation type="submission" date="2022-10" db="EMBL/GenBank/DDBJ databases">
        <title>The complete genomes of actinobacterial strains from the NBC collection.</title>
        <authorList>
            <person name="Joergensen T.S."/>
            <person name="Alvarez Arevalo M."/>
            <person name="Sterndorff E.B."/>
            <person name="Faurdal D."/>
            <person name="Vuksanovic O."/>
            <person name="Mourched A.-S."/>
            <person name="Charusanti P."/>
            <person name="Shaw S."/>
            <person name="Blin K."/>
            <person name="Weber T."/>
        </authorList>
    </citation>
    <scope>NUCLEOTIDE SEQUENCE</scope>
    <source>
        <strain evidence="5">NBC_01482</strain>
    </source>
</reference>
<dbReference type="Pfam" id="PF01183">
    <property type="entry name" value="Glyco_hydro_25"/>
    <property type="match status" value="1"/>
</dbReference>
<proteinExistence type="inferred from homology"/>
<dbReference type="SUPFAM" id="SSF51445">
    <property type="entry name" value="(Trans)glycosidases"/>
    <property type="match status" value="1"/>
</dbReference>
<dbReference type="CDD" id="cd00599">
    <property type="entry name" value="GH25_muramidase"/>
    <property type="match status" value="1"/>
</dbReference>
<feature type="domain" description="M23ase beta-sheet core" evidence="4">
    <location>
        <begin position="27"/>
        <end position="131"/>
    </location>
</feature>
<evidence type="ECO:0000256" key="2">
    <source>
        <dbReference type="ARBA" id="ARBA00022801"/>
    </source>
</evidence>
<dbReference type="InterPro" id="IPR002053">
    <property type="entry name" value="Glyco_hydro_25"/>
</dbReference>
<dbReference type="InterPro" id="IPR017853">
    <property type="entry name" value="GH"/>
</dbReference>
<name>A0ABZ1YKI2_9NOCA</name>
<protein>
    <submittedName>
        <fullName evidence="5">Peptidoglycan DD-metalloendopeptidase family protein</fullName>
    </submittedName>
</protein>
<accession>A0ABZ1YKI2</accession>
<dbReference type="InterPro" id="IPR018077">
    <property type="entry name" value="Glyco_hydro_fam25_subgr"/>
</dbReference>
<dbReference type="Gene3D" id="3.20.20.80">
    <property type="entry name" value="Glycosidases"/>
    <property type="match status" value="1"/>
</dbReference>
<dbReference type="PROSITE" id="PS51904">
    <property type="entry name" value="GLYCOSYL_HYDROL_F25_2"/>
    <property type="match status" value="1"/>
</dbReference>
<keyword evidence="3" id="KW-0326">Glycosidase</keyword>
<dbReference type="RefSeq" id="WP_329405394.1">
    <property type="nucleotide sequence ID" value="NZ_CP109441.1"/>
</dbReference>
<dbReference type="InterPro" id="IPR016047">
    <property type="entry name" value="M23ase_b-sheet_dom"/>
</dbReference>
<dbReference type="InterPro" id="IPR050570">
    <property type="entry name" value="Cell_wall_metabolism_enzyme"/>
</dbReference>
<keyword evidence="2" id="KW-0378">Hydrolase</keyword>
<dbReference type="SMART" id="SM00641">
    <property type="entry name" value="Glyco_25"/>
    <property type="match status" value="1"/>
</dbReference>
<keyword evidence="6" id="KW-1185">Reference proteome</keyword>
<comment type="similarity">
    <text evidence="1">Belongs to the glycosyl hydrolase 25 family.</text>
</comment>
<evidence type="ECO:0000256" key="3">
    <source>
        <dbReference type="ARBA" id="ARBA00023295"/>
    </source>
</evidence>
<dbReference type="EMBL" id="CP109441">
    <property type="protein sequence ID" value="WUV42776.1"/>
    <property type="molecule type" value="Genomic_DNA"/>
</dbReference>